<evidence type="ECO:0000256" key="8">
    <source>
        <dbReference type="PROSITE-ProRule" id="PRU00108"/>
    </source>
</evidence>
<dbReference type="CDD" id="cd00086">
    <property type="entry name" value="homeodomain"/>
    <property type="match status" value="1"/>
</dbReference>
<dbReference type="GO" id="GO:0043565">
    <property type="term" value="F:sequence-specific DNA binding"/>
    <property type="evidence" value="ECO:0000318"/>
    <property type="project" value="GO_Central"/>
</dbReference>
<dbReference type="EMBL" id="LFYR01000757">
    <property type="protein sequence ID" value="KMZ69525.1"/>
    <property type="molecule type" value="Genomic_DNA"/>
</dbReference>
<keyword evidence="4 8" id="KW-0371">Homeobox</keyword>
<dbReference type="Proteomes" id="UP000036987">
    <property type="component" value="Unassembled WGS sequence"/>
</dbReference>
<feature type="domain" description="Homeobox" evidence="13">
    <location>
        <begin position="41"/>
        <end position="101"/>
    </location>
</feature>
<feature type="compositionally biased region" description="Basic residues" evidence="12">
    <location>
        <begin position="26"/>
        <end position="35"/>
    </location>
</feature>
<comment type="caution">
    <text evidence="14">The sequence shown here is derived from an EMBL/GenBank/DDBJ whole genome shotgun (WGS) entry which is preliminary data.</text>
</comment>
<dbReference type="PANTHER" id="PTHR24326:SF606">
    <property type="entry name" value="HOMEOBOX-LEUCINE ZIPPER PROTEIN ATHB-54"/>
    <property type="match status" value="1"/>
</dbReference>
<dbReference type="OrthoDB" id="6159439at2759"/>
<evidence type="ECO:0000256" key="9">
    <source>
        <dbReference type="RuleBase" id="RU000682"/>
    </source>
</evidence>
<dbReference type="OMA" id="HTVDDQN"/>
<dbReference type="InterPro" id="IPR017970">
    <property type="entry name" value="Homeobox_CS"/>
</dbReference>
<evidence type="ECO:0000256" key="10">
    <source>
        <dbReference type="RuleBase" id="RU369038"/>
    </source>
</evidence>
<evidence type="ECO:0000256" key="6">
    <source>
        <dbReference type="ARBA" id="ARBA00023242"/>
    </source>
</evidence>
<evidence type="ECO:0000313" key="14">
    <source>
        <dbReference type="EMBL" id="KMZ69525.1"/>
    </source>
</evidence>
<proteinExistence type="inferred from homology"/>
<reference evidence="15" key="1">
    <citation type="journal article" date="2016" name="Nature">
        <title>The genome of the seagrass Zostera marina reveals angiosperm adaptation to the sea.</title>
        <authorList>
            <person name="Olsen J.L."/>
            <person name="Rouze P."/>
            <person name="Verhelst B."/>
            <person name="Lin Y.-C."/>
            <person name="Bayer T."/>
            <person name="Collen J."/>
            <person name="Dattolo E."/>
            <person name="De Paoli E."/>
            <person name="Dittami S."/>
            <person name="Maumus F."/>
            <person name="Michel G."/>
            <person name="Kersting A."/>
            <person name="Lauritano C."/>
            <person name="Lohaus R."/>
            <person name="Toepel M."/>
            <person name="Tonon T."/>
            <person name="Vanneste K."/>
            <person name="Amirebrahimi M."/>
            <person name="Brakel J."/>
            <person name="Bostroem C."/>
            <person name="Chovatia M."/>
            <person name="Grimwood J."/>
            <person name="Jenkins J.W."/>
            <person name="Jueterbock A."/>
            <person name="Mraz A."/>
            <person name="Stam W.T."/>
            <person name="Tice H."/>
            <person name="Bornberg-Bauer E."/>
            <person name="Green P.J."/>
            <person name="Pearson G.A."/>
            <person name="Procaccini G."/>
            <person name="Duarte C.M."/>
            <person name="Schmutz J."/>
            <person name="Reusch T.B.H."/>
            <person name="Van de Peer Y."/>
        </authorList>
    </citation>
    <scope>NUCLEOTIDE SEQUENCE [LARGE SCALE GENOMIC DNA]</scope>
    <source>
        <strain evidence="15">cv. Finnish</strain>
    </source>
</reference>
<evidence type="ECO:0000256" key="1">
    <source>
        <dbReference type="ARBA" id="ARBA00004123"/>
    </source>
</evidence>
<dbReference type="InterPro" id="IPR009057">
    <property type="entry name" value="Homeodomain-like_sf"/>
</dbReference>
<evidence type="ECO:0000256" key="3">
    <source>
        <dbReference type="ARBA" id="ARBA00023125"/>
    </source>
</evidence>
<keyword evidence="5 10" id="KW-0804">Transcription</keyword>
<dbReference type="GO" id="GO:0000981">
    <property type="term" value="F:DNA-binding transcription factor activity, RNA polymerase II-specific"/>
    <property type="evidence" value="ECO:0007669"/>
    <property type="project" value="UniProtKB-UniRule"/>
</dbReference>
<keyword evidence="6 8" id="KW-0539">Nucleus</keyword>
<protein>
    <recommendedName>
        <fullName evidence="10">Homeobox-leucine zipper protein</fullName>
    </recommendedName>
    <alternativeName>
        <fullName evidence="10">HD-ZIP protein</fullName>
    </alternativeName>
    <alternativeName>
        <fullName evidence="10">Homeodomain transcription factor</fullName>
    </alternativeName>
</protein>
<dbReference type="AlphaFoldDB" id="A0A0K9PMS0"/>
<dbReference type="Pfam" id="PF00046">
    <property type="entry name" value="Homeodomain"/>
    <property type="match status" value="1"/>
</dbReference>
<evidence type="ECO:0000259" key="13">
    <source>
        <dbReference type="PROSITE" id="PS50071"/>
    </source>
</evidence>
<dbReference type="SUPFAM" id="SSF46689">
    <property type="entry name" value="Homeodomain-like"/>
    <property type="match status" value="1"/>
</dbReference>
<keyword evidence="2 10" id="KW-0805">Transcription regulation</keyword>
<keyword evidence="11" id="KW-0175">Coiled coil</keyword>
<dbReference type="InterPro" id="IPR000047">
    <property type="entry name" value="HTH_motif"/>
</dbReference>
<name>A0A0K9PMS0_ZOSMR</name>
<evidence type="ECO:0000256" key="5">
    <source>
        <dbReference type="ARBA" id="ARBA00023163"/>
    </source>
</evidence>
<sequence>MLSSMIQTNAVICGNIFPNKEEERKARRRRRRRMRNDKGEETAEVKKRRLTEDQVKFLEMKFWEERKLESGRKVQLAKELGIDPKQVAVWFQNRRARSKSKKLEEDYMNLKSLHDSIVIQKCHHQTEIVKLTKQLSEAQEEIRKLKVAMSGGEMSSNSQSTSFSSFHTMYMDTAPRAFHAGGRRIINNNIIGGNEDELLYMNDYFHIFDWLQSC</sequence>
<feature type="coiled-coil region" evidence="11">
    <location>
        <begin position="93"/>
        <end position="148"/>
    </location>
</feature>
<dbReference type="PANTHER" id="PTHR24326">
    <property type="entry name" value="HOMEOBOX-LEUCINE ZIPPER PROTEIN"/>
    <property type="match status" value="1"/>
</dbReference>
<dbReference type="PRINTS" id="PR00031">
    <property type="entry name" value="HTHREPRESSR"/>
</dbReference>
<dbReference type="InterPro" id="IPR045224">
    <property type="entry name" value="HDZip_class_I_plant"/>
</dbReference>
<feature type="region of interest" description="Disordered" evidence="12">
    <location>
        <begin position="22"/>
        <end position="44"/>
    </location>
</feature>
<dbReference type="GO" id="GO:0005634">
    <property type="term" value="C:nucleus"/>
    <property type="evidence" value="ECO:0000318"/>
    <property type="project" value="GO_Central"/>
</dbReference>
<evidence type="ECO:0000256" key="4">
    <source>
        <dbReference type="ARBA" id="ARBA00023155"/>
    </source>
</evidence>
<keyword evidence="3 8" id="KW-0238">DNA-binding</keyword>
<dbReference type="SMART" id="SM00389">
    <property type="entry name" value="HOX"/>
    <property type="match status" value="1"/>
</dbReference>
<evidence type="ECO:0000256" key="11">
    <source>
        <dbReference type="SAM" id="Coils"/>
    </source>
</evidence>
<comment type="similarity">
    <text evidence="7 10">Belongs to the HD-ZIP homeobox family. Class I subfamily.</text>
</comment>
<evidence type="ECO:0000313" key="15">
    <source>
        <dbReference type="Proteomes" id="UP000036987"/>
    </source>
</evidence>
<accession>A0A0K9PMS0</accession>
<evidence type="ECO:0000256" key="12">
    <source>
        <dbReference type="SAM" id="MobiDB-lite"/>
    </source>
</evidence>
<evidence type="ECO:0000256" key="7">
    <source>
        <dbReference type="ARBA" id="ARBA00025748"/>
    </source>
</evidence>
<dbReference type="Gene3D" id="1.10.10.60">
    <property type="entry name" value="Homeodomain-like"/>
    <property type="match status" value="1"/>
</dbReference>
<dbReference type="GO" id="GO:0045893">
    <property type="term" value="P:positive regulation of DNA-templated transcription"/>
    <property type="evidence" value="ECO:0000318"/>
    <property type="project" value="GO_Central"/>
</dbReference>
<dbReference type="InterPro" id="IPR001356">
    <property type="entry name" value="HD"/>
</dbReference>
<dbReference type="PROSITE" id="PS00027">
    <property type="entry name" value="HOMEOBOX_1"/>
    <property type="match status" value="1"/>
</dbReference>
<keyword evidence="15" id="KW-1185">Reference proteome</keyword>
<feature type="DNA-binding region" description="Homeobox" evidence="8">
    <location>
        <begin position="43"/>
        <end position="102"/>
    </location>
</feature>
<evidence type="ECO:0000256" key="2">
    <source>
        <dbReference type="ARBA" id="ARBA00023015"/>
    </source>
</evidence>
<comment type="function">
    <text evidence="10">Transcription factor.</text>
</comment>
<organism evidence="14 15">
    <name type="scientific">Zostera marina</name>
    <name type="common">Eelgrass</name>
    <dbReference type="NCBI Taxonomy" id="29655"/>
    <lineage>
        <taxon>Eukaryota</taxon>
        <taxon>Viridiplantae</taxon>
        <taxon>Streptophyta</taxon>
        <taxon>Embryophyta</taxon>
        <taxon>Tracheophyta</taxon>
        <taxon>Spermatophyta</taxon>
        <taxon>Magnoliopsida</taxon>
        <taxon>Liliopsida</taxon>
        <taxon>Zosteraceae</taxon>
        <taxon>Zostera</taxon>
    </lineage>
</organism>
<gene>
    <name evidence="14" type="ORF">ZOSMA_20G00010</name>
</gene>
<dbReference type="PROSITE" id="PS50071">
    <property type="entry name" value="HOMEOBOX_2"/>
    <property type="match status" value="1"/>
</dbReference>
<comment type="subcellular location">
    <subcellularLocation>
        <location evidence="1 8 9">Nucleus</location>
    </subcellularLocation>
</comment>